<evidence type="ECO:0008006" key="3">
    <source>
        <dbReference type="Google" id="ProtNLM"/>
    </source>
</evidence>
<sequence length="41" mass="4546">MLVLRLMVRDTKARGKGTVTARRDAWRGFVQYAKRVPGAGG</sequence>
<comment type="caution">
    <text evidence="1">The sequence shown here is derived from an EMBL/GenBank/DDBJ whole genome shotgun (WGS) entry which is preliminary data.</text>
</comment>
<name>A0ABU2JPT9_9ACTN</name>
<gene>
    <name evidence="1" type="ORF">RM844_12000</name>
</gene>
<reference evidence="2" key="1">
    <citation type="submission" date="2023-07" db="EMBL/GenBank/DDBJ databases">
        <title>30 novel species of actinomycetes from the DSMZ collection.</title>
        <authorList>
            <person name="Nouioui I."/>
        </authorList>
    </citation>
    <scope>NUCLEOTIDE SEQUENCE [LARGE SCALE GENOMIC DNA]</scope>
    <source>
        <strain evidence="2">DSM 44915</strain>
    </source>
</reference>
<organism evidence="1 2">
    <name type="scientific">Streptomyces chisholmiae</name>
    <dbReference type="NCBI Taxonomy" id="3075540"/>
    <lineage>
        <taxon>Bacteria</taxon>
        <taxon>Bacillati</taxon>
        <taxon>Actinomycetota</taxon>
        <taxon>Actinomycetes</taxon>
        <taxon>Kitasatosporales</taxon>
        <taxon>Streptomycetaceae</taxon>
        <taxon>Streptomyces</taxon>
    </lineage>
</organism>
<keyword evidence="2" id="KW-1185">Reference proteome</keyword>
<dbReference type="Proteomes" id="UP001183410">
    <property type="component" value="Unassembled WGS sequence"/>
</dbReference>
<proteinExistence type="predicted"/>
<dbReference type="RefSeq" id="WP_311667070.1">
    <property type="nucleotide sequence ID" value="NZ_JAVREO010000006.1"/>
</dbReference>
<evidence type="ECO:0000313" key="2">
    <source>
        <dbReference type="Proteomes" id="UP001183410"/>
    </source>
</evidence>
<evidence type="ECO:0000313" key="1">
    <source>
        <dbReference type="EMBL" id="MDT0267011.1"/>
    </source>
</evidence>
<protein>
    <recommendedName>
        <fullName evidence="3">DUF397 domain-containing protein</fullName>
    </recommendedName>
</protein>
<accession>A0ABU2JPT9</accession>
<dbReference type="EMBL" id="JAVREO010000006">
    <property type="protein sequence ID" value="MDT0267011.1"/>
    <property type="molecule type" value="Genomic_DNA"/>
</dbReference>